<feature type="non-terminal residue" evidence="1">
    <location>
        <position position="29"/>
    </location>
</feature>
<dbReference type="Proteomes" id="UP001384579">
    <property type="component" value="Unassembled WGS sequence"/>
</dbReference>
<name>A0ABU8YI92_9CYAN</name>
<gene>
    <name evidence="1" type="ORF">WMG39_04385</name>
</gene>
<keyword evidence="2" id="KW-1185">Reference proteome</keyword>
<proteinExistence type="predicted"/>
<protein>
    <submittedName>
        <fullName evidence="1">XisI protein</fullName>
    </submittedName>
</protein>
<dbReference type="EMBL" id="JBBLXS010000032">
    <property type="protein sequence ID" value="MEK0184084.1"/>
    <property type="molecule type" value="Genomic_DNA"/>
</dbReference>
<comment type="caution">
    <text evidence="1">The sequence shown here is derived from an EMBL/GenBank/DDBJ whole genome shotgun (WGS) entry which is preliminary data.</text>
</comment>
<reference evidence="1 2" key="1">
    <citation type="journal article" date="2020" name="Harmful Algae">
        <title>Molecular and morphological characterization of a novel dihydroanatoxin-a producing Microcoleus species (cyanobacteria) from the Russian River, California, USA.</title>
        <authorList>
            <person name="Conklin K.Y."/>
            <person name="Stancheva R."/>
            <person name="Otten T.G."/>
            <person name="Fadness R."/>
            <person name="Boyer G.L."/>
            <person name="Read B."/>
            <person name="Zhang X."/>
            <person name="Sheath R.G."/>
        </authorList>
    </citation>
    <scope>NUCLEOTIDE SEQUENCE [LARGE SCALE GENOMIC DNA]</scope>
    <source>
        <strain evidence="1 2">PTRS2</strain>
    </source>
</reference>
<sequence length="29" mass="3452">MKVQGAIALDELDPDDRLAFDQERDQYLW</sequence>
<evidence type="ECO:0000313" key="2">
    <source>
        <dbReference type="Proteomes" id="UP001384579"/>
    </source>
</evidence>
<accession>A0ABU8YI92</accession>
<evidence type="ECO:0000313" key="1">
    <source>
        <dbReference type="EMBL" id="MEK0184084.1"/>
    </source>
</evidence>
<organism evidence="1 2">
    <name type="scientific">Microcoleus anatoxicus PTRS2</name>
    <dbReference type="NCBI Taxonomy" id="2705321"/>
    <lineage>
        <taxon>Bacteria</taxon>
        <taxon>Bacillati</taxon>
        <taxon>Cyanobacteriota</taxon>
        <taxon>Cyanophyceae</taxon>
        <taxon>Oscillatoriophycideae</taxon>
        <taxon>Oscillatoriales</taxon>
        <taxon>Microcoleaceae</taxon>
        <taxon>Microcoleus</taxon>
        <taxon>Microcoleus anatoxicus</taxon>
    </lineage>
</organism>